<name>A0A7R8ZG55_TIMDO</name>
<gene>
    <name evidence="2" type="ORF">TDIB3V08_LOCUS11393</name>
</gene>
<dbReference type="AlphaFoldDB" id="A0A7R8ZG55"/>
<proteinExistence type="predicted"/>
<keyword evidence="1" id="KW-0732">Signal</keyword>
<sequence>MSCVWFLLLWTGLCLVSGKYIPPGPRYRCPDKPLFLYPCVCTSGGDDGIAVRCDNSNLASMSVGLANLATLRAPVRELIFSKCNIGKLYGSALYPLKVRVLRIEDTPLTSIADHTFQGINRTLQELHIVNSILQEFPTKAFQEVNPHLHGKRVGNHLGKNHPSSPDQESNLDLPVLGTQTQHETNTLANYATKARPAVYFAPGTSVIECSCFSHAFLFVHLLKHLPYVPIILTPKSLLLELECFQRHFSVDLCWLSTNHDHDVHVRCPLTCCHDIVAFNCNMLALHEYTNTTLCPTPS</sequence>
<protein>
    <submittedName>
        <fullName evidence="2">Uncharacterized protein</fullName>
    </submittedName>
</protein>
<dbReference type="EMBL" id="OA574478">
    <property type="protein sequence ID" value="CAD7205241.1"/>
    <property type="molecule type" value="Genomic_DNA"/>
</dbReference>
<accession>A0A7R8ZG55</accession>
<evidence type="ECO:0000313" key="2">
    <source>
        <dbReference type="EMBL" id="CAD7205241.1"/>
    </source>
</evidence>
<feature type="chain" id="PRO_5031292282" evidence="1">
    <location>
        <begin position="19"/>
        <end position="298"/>
    </location>
</feature>
<dbReference type="Gene3D" id="3.80.10.10">
    <property type="entry name" value="Ribonuclease Inhibitor"/>
    <property type="match status" value="1"/>
</dbReference>
<feature type="signal peptide" evidence="1">
    <location>
        <begin position="1"/>
        <end position="18"/>
    </location>
</feature>
<evidence type="ECO:0000256" key="1">
    <source>
        <dbReference type="SAM" id="SignalP"/>
    </source>
</evidence>
<organism evidence="2">
    <name type="scientific">Timema douglasi</name>
    <name type="common">Walking stick</name>
    <dbReference type="NCBI Taxonomy" id="61478"/>
    <lineage>
        <taxon>Eukaryota</taxon>
        <taxon>Metazoa</taxon>
        <taxon>Ecdysozoa</taxon>
        <taxon>Arthropoda</taxon>
        <taxon>Hexapoda</taxon>
        <taxon>Insecta</taxon>
        <taxon>Pterygota</taxon>
        <taxon>Neoptera</taxon>
        <taxon>Polyneoptera</taxon>
        <taxon>Phasmatodea</taxon>
        <taxon>Timematodea</taxon>
        <taxon>Timematoidea</taxon>
        <taxon>Timematidae</taxon>
        <taxon>Timema</taxon>
    </lineage>
</organism>
<reference evidence="2" key="1">
    <citation type="submission" date="2020-11" db="EMBL/GenBank/DDBJ databases">
        <authorList>
            <person name="Tran Van P."/>
        </authorList>
    </citation>
    <scope>NUCLEOTIDE SEQUENCE</scope>
</reference>
<dbReference type="InterPro" id="IPR032675">
    <property type="entry name" value="LRR_dom_sf"/>
</dbReference>